<sequence>MTQKELEQEIKRKEDEIKALLELKDLVFDYERQIDLRLADLSKLYKQRKN</sequence>
<dbReference type="Proteomes" id="UP001209168">
    <property type="component" value="Unassembled WGS sequence"/>
</dbReference>
<name>A0AAW5UTF4_9BACT</name>
<comment type="caution">
    <text evidence="1">The sequence shown here is derived from an EMBL/GenBank/DDBJ whole genome shotgun (WGS) entry which is preliminary data.</text>
</comment>
<dbReference type="RefSeq" id="WP_153088918.1">
    <property type="nucleotide sequence ID" value="NZ_CP134816.1"/>
</dbReference>
<organism evidence="1 2">
    <name type="scientific">Segatella copri</name>
    <dbReference type="NCBI Taxonomy" id="165179"/>
    <lineage>
        <taxon>Bacteria</taxon>
        <taxon>Pseudomonadati</taxon>
        <taxon>Bacteroidota</taxon>
        <taxon>Bacteroidia</taxon>
        <taxon>Bacteroidales</taxon>
        <taxon>Prevotellaceae</taxon>
        <taxon>Segatella</taxon>
    </lineage>
</organism>
<evidence type="ECO:0000313" key="2">
    <source>
        <dbReference type="Proteomes" id="UP001209168"/>
    </source>
</evidence>
<proteinExistence type="predicted"/>
<dbReference type="AlphaFoldDB" id="A0AAW5UTF4"/>
<reference evidence="1" key="1">
    <citation type="submission" date="2022-11" db="EMBL/GenBank/DDBJ databases">
        <title>Genomic repertoires linked with pathogenic potency of arthritogenic Prevotella copri isolated from the gut of rheumatoid arthritis patients.</title>
        <authorList>
            <person name="Nii T."/>
            <person name="Maeda Y."/>
            <person name="Motooka D."/>
            <person name="Naito M."/>
            <person name="Matsumoto Y."/>
            <person name="Ogawa T."/>
            <person name="Oguro-Igashira E."/>
            <person name="Kishikawa T."/>
            <person name="Yamashita M."/>
            <person name="Koizumi S."/>
            <person name="Kurakawa T."/>
            <person name="Okumura R."/>
            <person name="Kayama H."/>
            <person name="Murakami M."/>
            <person name="Sakaguchi T."/>
            <person name="Das B."/>
            <person name="Nakamura S."/>
            <person name="Okada Y."/>
            <person name="Kumanogoh A."/>
            <person name="Takeda K."/>
        </authorList>
    </citation>
    <scope>NUCLEOTIDE SEQUENCE</scope>
    <source>
        <strain evidence="1">H012_8</strain>
    </source>
</reference>
<gene>
    <name evidence="1" type="ORF">ONT23_06120</name>
</gene>
<protein>
    <submittedName>
        <fullName evidence="1">Uncharacterized protein</fullName>
    </submittedName>
</protein>
<accession>A0AAW5UTF4</accession>
<dbReference type="EMBL" id="JAPDVH010000001">
    <property type="protein sequence ID" value="MCW4155127.1"/>
    <property type="molecule type" value="Genomic_DNA"/>
</dbReference>
<evidence type="ECO:0000313" key="1">
    <source>
        <dbReference type="EMBL" id="MCW4155127.1"/>
    </source>
</evidence>